<comment type="caution">
    <text evidence="3">The sequence shown here is derived from an EMBL/GenBank/DDBJ whole genome shotgun (WGS) entry which is preliminary data.</text>
</comment>
<evidence type="ECO:0000313" key="4">
    <source>
        <dbReference type="Proteomes" id="UP001148018"/>
    </source>
</evidence>
<keyword evidence="4" id="KW-1185">Reference proteome</keyword>
<dbReference type="Proteomes" id="UP001148018">
    <property type="component" value="Unassembled WGS sequence"/>
</dbReference>
<reference evidence="3" key="1">
    <citation type="submission" date="2022-07" db="EMBL/GenBank/DDBJ databases">
        <title>Chromosome-level genome of Muraenolepis orangiensis.</title>
        <authorList>
            <person name="Kim J."/>
        </authorList>
    </citation>
    <scope>NUCLEOTIDE SEQUENCE</scope>
    <source>
        <strain evidence="3">KU_S4_2022</strain>
        <tissue evidence="3">Muscle</tissue>
    </source>
</reference>
<evidence type="ECO:0000313" key="3">
    <source>
        <dbReference type="EMBL" id="KAJ3586218.1"/>
    </source>
</evidence>
<proteinExistence type="predicted"/>
<dbReference type="EMBL" id="JANIIK010000117">
    <property type="protein sequence ID" value="KAJ3586210.1"/>
    <property type="molecule type" value="Genomic_DNA"/>
</dbReference>
<evidence type="ECO:0000313" key="1">
    <source>
        <dbReference type="EMBL" id="KAJ3581027.1"/>
    </source>
</evidence>
<evidence type="ECO:0000313" key="2">
    <source>
        <dbReference type="EMBL" id="KAJ3586210.1"/>
    </source>
</evidence>
<gene>
    <name evidence="2" type="ORF">NHX12_012610</name>
    <name evidence="3" type="ORF">NHX12_012618</name>
    <name evidence="1" type="ORF">NHX12_017144</name>
</gene>
<protein>
    <submittedName>
        <fullName evidence="3">Uncharacterized protein</fullName>
    </submittedName>
</protein>
<dbReference type="AlphaFoldDB" id="A0A9Q0DEQ4"/>
<sequence length="66" mass="6672">MPCLCEERLGVAACYLFDGLGLPAAGLHAGEPPRGLVDQVGMGVGVKQEGSGAVAKQQAPPPLQSK</sequence>
<accession>A0A9Q0DEQ4</accession>
<organism evidence="3 4">
    <name type="scientific">Muraenolepis orangiensis</name>
    <name type="common">Patagonian moray cod</name>
    <dbReference type="NCBI Taxonomy" id="630683"/>
    <lineage>
        <taxon>Eukaryota</taxon>
        <taxon>Metazoa</taxon>
        <taxon>Chordata</taxon>
        <taxon>Craniata</taxon>
        <taxon>Vertebrata</taxon>
        <taxon>Euteleostomi</taxon>
        <taxon>Actinopterygii</taxon>
        <taxon>Neopterygii</taxon>
        <taxon>Teleostei</taxon>
        <taxon>Neoteleostei</taxon>
        <taxon>Acanthomorphata</taxon>
        <taxon>Zeiogadaria</taxon>
        <taxon>Gadariae</taxon>
        <taxon>Gadiformes</taxon>
        <taxon>Muraenolepidoidei</taxon>
        <taxon>Muraenolepididae</taxon>
        <taxon>Muraenolepis</taxon>
    </lineage>
</organism>
<dbReference type="EMBL" id="JANIIK010000117">
    <property type="protein sequence ID" value="KAJ3586218.1"/>
    <property type="molecule type" value="Genomic_DNA"/>
</dbReference>
<dbReference type="EMBL" id="JANIIK010004016">
    <property type="protein sequence ID" value="KAJ3581027.1"/>
    <property type="molecule type" value="Genomic_DNA"/>
</dbReference>
<name>A0A9Q0DEQ4_9TELE</name>